<dbReference type="Gene3D" id="3.50.50.60">
    <property type="entry name" value="FAD/NAD(P)-binding domain"/>
    <property type="match status" value="1"/>
</dbReference>
<keyword evidence="5" id="KW-0274">FAD</keyword>
<dbReference type="Gene3D" id="1.10.8.870">
    <property type="entry name" value="Alpha-glycerophosphate oxidase, cap domain"/>
    <property type="match status" value="1"/>
</dbReference>
<dbReference type="InterPro" id="IPR031656">
    <property type="entry name" value="DAO_C"/>
</dbReference>
<dbReference type="Pfam" id="PF16901">
    <property type="entry name" value="DAO_C"/>
    <property type="match status" value="1"/>
</dbReference>
<dbReference type="EMBL" id="JAFREP010000028">
    <property type="protein sequence ID" value="MBO1321879.1"/>
    <property type="molecule type" value="Genomic_DNA"/>
</dbReference>
<dbReference type="SUPFAM" id="SSF54373">
    <property type="entry name" value="FAD-linked reductases, C-terminal domain"/>
    <property type="match status" value="1"/>
</dbReference>
<dbReference type="RefSeq" id="WP_207861852.1">
    <property type="nucleotide sequence ID" value="NZ_JAFREP010000028.1"/>
</dbReference>
<evidence type="ECO:0000259" key="7">
    <source>
        <dbReference type="Pfam" id="PF01266"/>
    </source>
</evidence>
<dbReference type="Proteomes" id="UP000664417">
    <property type="component" value="Unassembled WGS sequence"/>
</dbReference>
<dbReference type="AlphaFoldDB" id="A0A8J7QD14"/>
<evidence type="ECO:0000256" key="4">
    <source>
        <dbReference type="ARBA" id="ARBA00022798"/>
    </source>
</evidence>
<evidence type="ECO:0000259" key="8">
    <source>
        <dbReference type="Pfam" id="PF16901"/>
    </source>
</evidence>
<protein>
    <submittedName>
        <fullName evidence="9">Glycerol-3-phosphate dehydrogenase/oxidase</fullName>
    </submittedName>
</protein>
<dbReference type="GO" id="GO:0046168">
    <property type="term" value="P:glycerol-3-phosphate catabolic process"/>
    <property type="evidence" value="ECO:0007669"/>
    <property type="project" value="TreeGrafter"/>
</dbReference>
<dbReference type="PANTHER" id="PTHR11985">
    <property type="entry name" value="GLYCEROL-3-PHOSPHATE DEHYDROGENASE"/>
    <property type="match status" value="1"/>
</dbReference>
<keyword evidence="10" id="KW-1185">Reference proteome</keyword>
<evidence type="ECO:0000313" key="9">
    <source>
        <dbReference type="EMBL" id="MBO1321879.1"/>
    </source>
</evidence>
<dbReference type="InterPro" id="IPR006076">
    <property type="entry name" value="FAD-dep_OxRdtase"/>
</dbReference>
<keyword evidence="3" id="KW-0285">Flavoprotein</keyword>
<reference evidence="9" key="1">
    <citation type="submission" date="2021-03" db="EMBL/GenBank/DDBJ databases">
        <authorList>
            <person name="Wang G."/>
        </authorList>
    </citation>
    <scope>NUCLEOTIDE SEQUENCE</scope>
    <source>
        <strain evidence="9">KCTC 12899</strain>
    </source>
</reference>
<proteinExistence type="inferred from homology"/>
<name>A0A8J7QD14_9BACT</name>
<comment type="similarity">
    <text evidence="2">Belongs to the FAD-dependent glycerol-3-phosphate dehydrogenase family.</text>
</comment>
<feature type="domain" description="Alpha-glycerophosphate oxidase C-terminal" evidence="8">
    <location>
        <begin position="414"/>
        <end position="507"/>
    </location>
</feature>
<evidence type="ECO:0000256" key="5">
    <source>
        <dbReference type="ARBA" id="ARBA00022827"/>
    </source>
</evidence>
<keyword evidence="4" id="KW-0319">Glycerol metabolism</keyword>
<sequence length="554" mass="62858">MENHSFNQTWREGFWQELNDDTQPWDMIVVGGGITGAGIFREAVRLGLRVLLLEQKDYSWGTSSRSSKLVHGGLRYLKDGHVFLTRDSIVERQRLMRECPGLVEHLNFLISLYEGQKPGRWTFQAGLLIYDLLASRLQHQHLDKQDFLLSAPHLKEEGLQGGLRYGDARTDDSRLVLRLIFEGMRDGGRALNYVRAEKPEPRVDGITAVTVRDRRTDRVCRLQARVVVNATGAWADRLRNGEKRLRPLRGSHLVFHAWRVPAPQAMTILHPDDQRPLFLLPWEGATILGTTDVDHSGNLDTEAAVTAEEVRYMMKVLEVNFPKLNLTIDDIVASWSGVRPVISSGAADPSKESRDHAVWDDDGVMTITGGKLTTFRKMAFDLLHKAKHYLPPIQIDKTPPVMVPPEVPWDRLPPLSQAVRRRLGGRYGLCTEALVRAAEDGELDLVSGTETLWAELRWAARDEQVVHLDDLLLRRTRLGLLLEQGGAAHEARFAAICQAELGWSEARWRDEWRRYRDIWTKYYSIPDALRATEPTAAKAKASVTEQEVSFHASR</sequence>
<evidence type="ECO:0000256" key="2">
    <source>
        <dbReference type="ARBA" id="ARBA00007330"/>
    </source>
</evidence>
<comment type="cofactor">
    <cofactor evidence="1">
        <name>FAD</name>
        <dbReference type="ChEBI" id="CHEBI:57692"/>
    </cofactor>
</comment>
<dbReference type="InterPro" id="IPR000447">
    <property type="entry name" value="G3P_DH_FAD-dep"/>
</dbReference>
<evidence type="ECO:0000256" key="1">
    <source>
        <dbReference type="ARBA" id="ARBA00001974"/>
    </source>
</evidence>
<dbReference type="Pfam" id="PF01266">
    <property type="entry name" value="DAO"/>
    <property type="match status" value="1"/>
</dbReference>
<feature type="domain" description="FAD dependent oxidoreductase" evidence="7">
    <location>
        <begin position="26"/>
        <end position="373"/>
    </location>
</feature>
<dbReference type="InterPro" id="IPR036188">
    <property type="entry name" value="FAD/NAD-bd_sf"/>
</dbReference>
<accession>A0A8J7QD14</accession>
<dbReference type="PRINTS" id="PR01001">
    <property type="entry name" value="FADG3PDH"/>
</dbReference>
<gene>
    <name evidence="9" type="ORF">J3U88_25590</name>
</gene>
<evidence type="ECO:0000313" key="10">
    <source>
        <dbReference type="Proteomes" id="UP000664417"/>
    </source>
</evidence>
<evidence type="ECO:0000256" key="3">
    <source>
        <dbReference type="ARBA" id="ARBA00022630"/>
    </source>
</evidence>
<keyword evidence="6" id="KW-0560">Oxidoreductase</keyword>
<evidence type="ECO:0000256" key="6">
    <source>
        <dbReference type="ARBA" id="ARBA00023002"/>
    </source>
</evidence>
<organism evidence="9 10">
    <name type="scientific">Acanthopleuribacter pedis</name>
    <dbReference type="NCBI Taxonomy" id="442870"/>
    <lineage>
        <taxon>Bacteria</taxon>
        <taxon>Pseudomonadati</taxon>
        <taxon>Acidobacteriota</taxon>
        <taxon>Holophagae</taxon>
        <taxon>Acanthopleuribacterales</taxon>
        <taxon>Acanthopleuribacteraceae</taxon>
        <taxon>Acanthopleuribacter</taxon>
    </lineage>
</organism>
<comment type="caution">
    <text evidence="9">The sequence shown here is derived from an EMBL/GenBank/DDBJ whole genome shotgun (WGS) entry which is preliminary data.</text>
</comment>
<dbReference type="GO" id="GO:0004368">
    <property type="term" value="F:glycerol-3-phosphate dehydrogenase (quinone) activity"/>
    <property type="evidence" value="ECO:0007669"/>
    <property type="project" value="InterPro"/>
</dbReference>
<dbReference type="GO" id="GO:0006071">
    <property type="term" value="P:glycerol metabolic process"/>
    <property type="evidence" value="ECO:0007669"/>
    <property type="project" value="UniProtKB-KW"/>
</dbReference>
<dbReference type="InterPro" id="IPR038299">
    <property type="entry name" value="DAO_C_sf"/>
</dbReference>
<dbReference type="Gene3D" id="3.30.9.10">
    <property type="entry name" value="D-Amino Acid Oxidase, subunit A, domain 2"/>
    <property type="match status" value="1"/>
</dbReference>
<dbReference type="PANTHER" id="PTHR11985:SF35">
    <property type="entry name" value="ANAEROBIC GLYCEROL-3-PHOSPHATE DEHYDROGENASE SUBUNIT A"/>
    <property type="match status" value="1"/>
</dbReference>
<dbReference type="SUPFAM" id="SSF51905">
    <property type="entry name" value="FAD/NAD(P)-binding domain"/>
    <property type="match status" value="1"/>
</dbReference>